<evidence type="ECO:0000313" key="5">
    <source>
        <dbReference type="Proteomes" id="UP000184356"/>
    </source>
</evidence>
<dbReference type="SUPFAM" id="SSF47336">
    <property type="entry name" value="ACP-like"/>
    <property type="match status" value="1"/>
</dbReference>
<proteinExistence type="predicted"/>
<dbReference type="SUPFAM" id="SSF51735">
    <property type="entry name" value="NAD(P)-binding Rossmann-fold domains"/>
    <property type="match status" value="1"/>
</dbReference>
<protein>
    <recommendedName>
        <fullName evidence="3">Carrier domain-containing protein</fullName>
    </recommendedName>
</protein>
<dbReference type="Pfam" id="PF00550">
    <property type="entry name" value="PP-binding"/>
    <property type="match status" value="1"/>
</dbReference>
<dbReference type="InterPro" id="IPR009081">
    <property type="entry name" value="PP-bd_ACP"/>
</dbReference>
<dbReference type="EMBL" id="KV878594">
    <property type="protein sequence ID" value="OJJ54865.1"/>
    <property type="molecule type" value="Genomic_DNA"/>
</dbReference>
<dbReference type="PANTHER" id="PTHR44845:SF6">
    <property type="entry name" value="BETA-ALANINE-ACTIVATING ENZYME"/>
    <property type="match status" value="1"/>
</dbReference>
<evidence type="ECO:0000313" key="4">
    <source>
        <dbReference type="EMBL" id="OJJ54865.1"/>
    </source>
</evidence>
<dbReference type="InterPro" id="IPR036736">
    <property type="entry name" value="ACP-like_sf"/>
</dbReference>
<organism evidence="4 5">
    <name type="scientific">Aspergillus sydowii CBS 593.65</name>
    <dbReference type="NCBI Taxonomy" id="1036612"/>
    <lineage>
        <taxon>Eukaryota</taxon>
        <taxon>Fungi</taxon>
        <taxon>Dikarya</taxon>
        <taxon>Ascomycota</taxon>
        <taxon>Pezizomycotina</taxon>
        <taxon>Eurotiomycetes</taxon>
        <taxon>Eurotiomycetidae</taxon>
        <taxon>Eurotiales</taxon>
        <taxon>Aspergillaceae</taxon>
        <taxon>Aspergillus</taxon>
        <taxon>Aspergillus subgen. Nidulantes</taxon>
    </lineage>
</organism>
<evidence type="ECO:0000259" key="3">
    <source>
        <dbReference type="PROSITE" id="PS50075"/>
    </source>
</evidence>
<dbReference type="Gene3D" id="1.10.1200.10">
    <property type="entry name" value="ACP-like"/>
    <property type="match status" value="1"/>
</dbReference>
<gene>
    <name evidence="4" type="ORF">ASPSYDRAFT_81741</name>
</gene>
<dbReference type="Gene3D" id="3.40.50.720">
    <property type="entry name" value="NAD(P)-binding Rossmann-like Domain"/>
    <property type="match status" value="1"/>
</dbReference>
<name>A0A1L9T666_9EURO</name>
<evidence type="ECO:0000256" key="1">
    <source>
        <dbReference type="ARBA" id="ARBA00022450"/>
    </source>
</evidence>
<sequence length="588" mass="64558">MAIEQMFITLCNGGTVVIAPSSIRGDTLELARLIMDERITYTMAVPSDDWRYAFSGGEKVTDRLRNEFQSLGLPQLQLINIKLRGQRVELDEIAHAVLQVSKGKAANVQVCVRGAGTDTFLVAFVVFSNGRLDEGIDRITYLKQLRRRIPLPRYMWPSIMVPLEELPLGVNGKVDRKALDAIVLPDPPRDDQALVALDEDETTLLRMWQEVLPDTAPNGLKITKDTDFFEAGGNSLSLVRRQSVIKDQLEAKIPLVELVESCSLEAMARRLWSNHSVSSSPSSWEDEASVLEPDQDLEYANLEVESSRITGNRGKIAILTGASGFLGKHVLQGLVASSAVSEVHCIAVRSQTSKEKLISIGSPKIVVHTGDLTRPHLGLDIPTARSLASRANVIVHNGADVSFLKSYSSLQKTNIGSTAELVRLAKPRRIPIHFISSAGVAGFVPRNQLPLREVSIAAYPPPRDSRAHGYQISKWVSEHLLETASQKYDLDIVLHRPTGIVGDEAPNADILGNLLRYSSQLNPGPFPVHELAKYLGQSQGAPLDTLPMTEWIALAMQAGINKMVGMYLQEVSSKRMGWYPPVVPGPVN</sequence>
<dbReference type="InterPro" id="IPR013120">
    <property type="entry name" value="FAR_NAD-bd"/>
</dbReference>
<dbReference type="SUPFAM" id="SSF56801">
    <property type="entry name" value="Acetyl-CoA synthetase-like"/>
    <property type="match status" value="1"/>
</dbReference>
<dbReference type="Gene3D" id="3.40.50.12780">
    <property type="entry name" value="N-terminal domain of ligase-like"/>
    <property type="match status" value="1"/>
</dbReference>
<feature type="domain" description="Carrier" evidence="3">
    <location>
        <begin position="195"/>
        <end position="275"/>
    </location>
</feature>
<keyword evidence="2" id="KW-0597">Phosphoprotein</keyword>
<dbReference type="RefSeq" id="XP_040698671.1">
    <property type="nucleotide sequence ID" value="XM_040851107.1"/>
</dbReference>
<dbReference type="PROSITE" id="PS50075">
    <property type="entry name" value="CARRIER"/>
    <property type="match status" value="1"/>
</dbReference>
<evidence type="ECO:0000256" key="2">
    <source>
        <dbReference type="ARBA" id="ARBA00022553"/>
    </source>
</evidence>
<dbReference type="Gene3D" id="3.30.300.30">
    <property type="match status" value="1"/>
</dbReference>
<dbReference type="Pfam" id="PF07993">
    <property type="entry name" value="NAD_binding_4"/>
    <property type="match status" value="1"/>
</dbReference>
<reference evidence="5" key="1">
    <citation type="journal article" date="2017" name="Genome Biol.">
        <title>Comparative genomics reveals high biological diversity and specific adaptations in the industrially and medically important fungal genus Aspergillus.</title>
        <authorList>
            <person name="de Vries R.P."/>
            <person name="Riley R."/>
            <person name="Wiebenga A."/>
            <person name="Aguilar-Osorio G."/>
            <person name="Amillis S."/>
            <person name="Uchima C.A."/>
            <person name="Anderluh G."/>
            <person name="Asadollahi M."/>
            <person name="Askin M."/>
            <person name="Barry K."/>
            <person name="Battaglia E."/>
            <person name="Bayram O."/>
            <person name="Benocci T."/>
            <person name="Braus-Stromeyer S.A."/>
            <person name="Caldana C."/>
            <person name="Canovas D."/>
            <person name="Cerqueira G.C."/>
            <person name="Chen F."/>
            <person name="Chen W."/>
            <person name="Choi C."/>
            <person name="Clum A."/>
            <person name="Dos Santos R.A."/>
            <person name="Damasio A.R."/>
            <person name="Diallinas G."/>
            <person name="Emri T."/>
            <person name="Fekete E."/>
            <person name="Flipphi M."/>
            <person name="Freyberg S."/>
            <person name="Gallo A."/>
            <person name="Gournas C."/>
            <person name="Habgood R."/>
            <person name="Hainaut M."/>
            <person name="Harispe M.L."/>
            <person name="Henrissat B."/>
            <person name="Hilden K.S."/>
            <person name="Hope R."/>
            <person name="Hossain A."/>
            <person name="Karabika E."/>
            <person name="Karaffa L."/>
            <person name="Karanyi Z."/>
            <person name="Krasevec N."/>
            <person name="Kuo A."/>
            <person name="Kusch H."/>
            <person name="LaButti K."/>
            <person name="Lagendijk E.L."/>
            <person name="Lapidus A."/>
            <person name="Levasseur A."/>
            <person name="Lindquist E."/>
            <person name="Lipzen A."/>
            <person name="Logrieco A.F."/>
            <person name="MacCabe A."/>
            <person name="Maekelae M.R."/>
            <person name="Malavazi I."/>
            <person name="Melin P."/>
            <person name="Meyer V."/>
            <person name="Mielnichuk N."/>
            <person name="Miskei M."/>
            <person name="Molnar A.P."/>
            <person name="Mule G."/>
            <person name="Ngan C.Y."/>
            <person name="Orejas M."/>
            <person name="Orosz E."/>
            <person name="Ouedraogo J.P."/>
            <person name="Overkamp K.M."/>
            <person name="Park H.-S."/>
            <person name="Perrone G."/>
            <person name="Piumi F."/>
            <person name="Punt P.J."/>
            <person name="Ram A.F."/>
            <person name="Ramon A."/>
            <person name="Rauscher S."/>
            <person name="Record E."/>
            <person name="Riano-Pachon D.M."/>
            <person name="Robert V."/>
            <person name="Roehrig J."/>
            <person name="Ruller R."/>
            <person name="Salamov A."/>
            <person name="Salih N.S."/>
            <person name="Samson R.A."/>
            <person name="Sandor E."/>
            <person name="Sanguinetti M."/>
            <person name="Schuetze T."/>
            <person name="Sepcic K."/>
            <person name="Shelest E."/>
            <person name="Sherlock G."/>
            <person name="Sophianopoulou V."/>
            <person name="Squina F.M."/>
            <person name="Sun H."/>
            <person name="Susca A."/>
            <person name="Todd R.B."/>
            <person name="Tsang A."/>
            <person name="Unkles S.E."/>
            <person name="van de Wiele N."/>
            <person name="van Rossen-Uffink D."/>
            <person name="Oliveira J.V."/>
            <person name="Vesth T.C."/>
            <person name="Visser J."/>
            <person name="Yu J.-H."/>
            <person name="Zhou M."/>
            <person name="Andersen M.R."/>
            <person name="Archer D.B."/>
            <person name="Baker S.E."/>
            <person name="Benoit I."/>
            <person name="Brakhage A.A."/>
            <person name="Braus G.H."/>
            <person name="Fischer R."/>
            <person name="Frisvad J.C."/>
            <person name="Goldman G.H."/>
            <person name="Houbraken J."/>
            <person name="Oakley B."/>
            <person name="Pocsi I."/>
            <person name="Scazzocchio C."/>
            <person name="Seiboth B."/>
            <person name="vanKuyk P.A."/>
            <person name="Wortman J."/>
            <person name="Dyer P.S."/>
            <person name="Grigoriev I.V."/>
        </authorList>
    </citation>
    <scope>NUCLEOTIDE SEQUENCE [LARGE SCALE GENOMIC DNA]</scope>
    <source>
        <strain evidence="5">CBS 593.65</strain>
    </source>
</reference>
<accession>A0A1L9T666</accession>
<dbReference type="Proteomes" id="UP000184356">
    <property type="component" value="Unassembled WGS sequence"/>
</dbReference>
<keyword evidence="5" id="KW-1185">Reference proteome</keyword>
<keyword evidence="1" id="KW-0596">Phosphopantetheine</keyword>
<dbReference type="InterPro" id="IPR045851">
    <property type="entry name" value="AMP-bd_C_sf"/>
</dbReference>
<dbReference type="GeneID" id="63767180"/>
<dbReference type="InterPro" id="IPR042099">
    <property type="entry name" value="ANL_N_sf"/>
</dbReference>
<dbReference type="PANTHER" id="PTHR44845">
    <property type="entry name" value="CARRIER DOMAIN-CONTAINING PROTEIN"/>
    <property type="match status" value="1"/>
</dbReference>
<dbReference type="OrthoDB" id="4444247at2759"/>
<dbReference type="AlphaFoldDB" id="A0A1L9T666"/>
<dbReference type="InterPro" id="IPR036291">
    <property type="entry name" value="NAD(P)-bd_dom_sf"/>
</dbReference>
<dbReference type="STRING" id="1036612.A0A1L9T666"/>
<dbReference type="VEuPathDB" id="FungiDB:ASPSYDRAFT_81741"/>